<name>A0A834LYX5_RHOSS</name>
<dbReference type="Proteomes" id="UP000626092">
    <property type="component" value="Unassembled WGS sequence"/>
</dbReference>
<dbReference type="AlphaFoldDB" id="A0A834LYX5"/>
<dbReference type="EMBL" id="WJXA01000001">
    <property type="protein sequence ID" value="KAF7153345.1"/>
    <property type="molecule type" value="Genomic_DNA"/>
</dbReference>
<sequence length="764" mass="85815">MELSSVFAHPFPTAHFSYSPITSSLSRSPPLPTTTPKSINNSPSTSSASATTIHSEPFKSRPRNVYYRSQRPISISHNARQSAILDMQNSEDLDSALSRSGGILRAQDLNIILRHYGNLNRWQELSQLFEWMQDNGRINSSSYSSYIKFMGKGRNPAKALEVFNGIKDEAMKNNVSICNSVLGCLVRGGKFESSIRLFDQMKQDGLIPDVFTYSTLLAGCAKGKNGYSKAIELVQELKSSGLQIDSVIYGTLIAVCASSNECDEAENYFYQMKDEGYSPNLYHYSSLLNAYSVEGNFKKADMLVQDMKSAGLVPNKVILTSLLKVYVRGGLFEKSRELLTELEALGYAEDEMPYCLLMDGLVKAGQMLEAKSVFEEMKNKEVRSDGYSHSIMISALCRSELFEEAKQLARDFEAMYNKYDLVIMNTMLCAYCRAGEMESVMKLMRKMDELAISPDRNTFHILIKYFCKEKLYLLAYRTVEDMHKKGHQVAEEHCSSLIFHLGITGALSEAFSVYNMLRYSKTTMSNALHEKILNILIGGQLLEEAFVVVKDNGKLISEPAKKEFATSFLKWGNINLLNDVIRAIHESGYKIDQGLFHVAVTRYIAEPGKKDLLLQLLQWMPGQGYVVDSSTRNLILKNSDLFGRQLIAEILAKQHTVSKALIPPQNEKINWRLETFSGGVDRYCRKAKAVFKELNQAPYVVELDERDDGWNIQDALSEMVGRRTVPQVFINGKHLGGSDDTVEAFESGELAKLLGVAPKDKDDL</sequence>
<dbReference type="OrthoDB" id="185373at2759"/>
<dbReference type="InterPro" id="IPR033443">
    <property type="entry name" value="PROP1-like_PPR_dom"/>
</dbReference>
<comment type="similarity">
    <text evidence="1">Belongs to the PPR family. P subfamily.</text>
</comment>
<evidence type="ECO:0000313" key="8">
    <source>
        <dbReference type="Proteomes" id="UP000626092"/>
    </source>
</evidence>
<comment type="caution">
    <text evidence="7">The sequence shown here is derived from an EMBL/GenBank/DDBJ whole genome shotgun (WGS) entry which is preliminary data.</text>
</comment>
<reference evidence="7" key="1">
    <citation type="submission" date="2019-11" db="EMBL/GenBank/DDBJ databases">
        <authorList>
            <person name="Liu Y."/>
            <person name="Hou J."/>
            <person name="Li T.-Q."/>
            <person name="Guan C.-H."/>
            <person name="Wu X."/>
            <person name="Wu H.-Z."/>
            <person name="Ling F."/>
            <person name="Zhang R."/>
            <person name="Shi X.-G."/>
            <person name="Ren J.-P."/>
            <person name="Chen E.-F."/>
            <person name="Sun J.-M."/>
        </authorList>
    </citation>
    <scope>NUCLEOTIDE SEQUENCE</scope>
    <source>
        <strain evidence="7">Adult_tree_wgs_1</strain>
        <tissue evidence="7">Leaves</tissue>
    </source>
</reference>
<dbReference type="PANTHER" id="PTHR47447:SF17">
    <property type="entry name" value="OS12G0638900 PROTEIN"/>
    <property type="match status" value="1"/>
</dbReference>
<evidence type="ECO:0000256" key="1">
    <source>
        <dbReference type="ARBA" id="ARBA00007626"/>
    </source>
</evidence>
<feature type="region of interest" description="Disordered" evidence="4">
    <location>
        <begin position="22"/>
        <end position="55"/>
    </location>
</feature>
<dbReference type="Gene3D" id="3.40.30.10">
    <property type="entry name" value="Glutaredoxin"/>
    <property type="match status" value="1"/>
</dbReference>
<dbReference type="Pfam" id="PF13041">
    <property type="entry name" value="PPR_2"/>
    <property type="match status" value="2"/>
</dbReference>
<evidence type="ECO:0000256" key="3">
    <source>
        <dbReference type="PROSITE-ProRule" id="PRU00708"/>
    </source>
</evidence>
<dbReference type="CDD" id="cd03419">
    <property type="entry name" value="GRX_GRXh_1_2_like"/>
    <property type="match status" value="1"/>
</dbReference>
<dbReference type="InterPro" id="IPR011990">
    <property type="entry name" value="TPR-like_helical_dom_sf"/>
</dbReference>
<evidence type="ECO:0000259" key="5">
    <source>
        <dbReference type="Pfam" id="PF00462"/>
    </source>
</evidence>
<evidence type="ECO:0000256" key="2">
    <source>
        <dbReference type="ARBA" id="ARBA00022737"/>
    </source>
</evidence>
<evidence type="ECO:0000256" key="4">
    <source>
        <dbReference type="SAM" id="MobiDB-lite"/>
    </source>
</evidence>
<feature type="repeat" description="PPR" evidence="3">
    <location>
        <begin position="209"/>
        <end position="244"/>
    </location>
</feature>
<keyword evidence="8" id="KW-1185">Reference proteome</keyword>
<feature type="repeat" description="PPR" evidence="3">
    <location>
        <begin position="420"/>
        <end position="454"/>
    </location>
</feature>
<dbReference type="PROSITE" id="PS51375">
    <property type="entry name" value="PPR"/>
    <property type="match status" value="7"/>
</dbReference>
<feature type="repeat" description="PPR" evidence="3">
    <location>
        <begin position="174"/>
        <end position="208"/>
    </location>
</feature>
<feature type="domain" description="PROP1-like PPR" evidence="6">
    <location>
        <begin position="193"/>
        <end position="341"/>
    </location>
</feature>
<feature type="compositionally biased region" description="Low complexity" evidence="4">
    <location>
        <begin position="22"/>
        <end position="53"/>
    </location>
</feature>
<dbReference type="Pfam" id="PF17177">
    <property type="entry name" value="PPR_long"/>
    <property type="match status" value="1"/>
</dbReference>
<dbReference type="SUPFAM" id="SSF52833">
    <property type="entry name" value="Thioredoxin-like"/>
    <property type="match status" value="1"/>
</dbReference>
<evidence type="ECO:0008006" key="9">
    <source>
        <dbReference type="Google" id="ProtNLM"/>
    </source>
</evidence>
<organism evidence="7 8">
    <name type="scientific">Rhododendron simsii</name>
    <name type="common">Sims's rhododendron</name>
    <dbReference type="NCBI Taxonomy" id="118357"/>
    <lineage>
        <taxon>Eukaryota</taxon>
        <taxon>Viridiplantae</taxon>
        <taxon>Streptophyta</taxon>
        <taxon>Embryophyta</taxon>
        <taxon>Tracheophyta</taxon>
        <taxon>Spermatophyta</taxon>
        <taxon>Magnoliopsida</taxon>
        <taxon>eudicotyledons</taxon>
        <taxon>Gunneridae</taxon>
        <taxon>Pentapetalae</taxon>
        <taxon>asterids</taxon>
        <taxon>Ericales</taxon>
        <taxon>Ericaceae</taxon>
        <taxon>Ericoideae</taxon>
        <taxon>Rhodoreae</taxon>
        <taxon>Rhododendron</taxon>
    </lineage>
</organism>
<dbReference type="PRINTS" id="PR00160">
    <property type="entry name" value="GLUTAREDOXIN"/>
</dbReference>
<dbReference type="NCBIfam" id="TIGR00756">
    <property type="entry name" value="PPR"/>
    <property type="match status" value="7"/>
</dbReference>
<dbReference type="InterPro" id="IPR036249">
    <property type="entry name" value="Thioredoxin-like_sf"/>
</dbReference>
<dbReference type="Pfam" id="PF00462">
    <property type="entry name" value="Glutaredoxin"/>
    <property type="match status" value="1"/>
</dbReference>
<dbReference type="InterPro" id="IPR014025">
    <property type="entry name" value="Glutaredoxin_subgr"/>
</dbReference>
<evidence type="ECO:0000259" key="6">
    <source>
        <dbReference type="Pfam" id="PF17177"/>
    </source>
</evidence>
<protein>
    <recommendedName>
        <fullName evidence="9">Pentatricopeptide repeat-containing protein</fullName>
    </recommendedName>
</protein>
<feature type="domain" description="Glutaredoxin" evidence="5">
    <location>
        <begin position="683"/>
        <end position="734"/>
    </location>
</feature>
<feature type="repeat" description="PPR" evidence="3">
    <location>
        <begin position="245"/>
        <end position="279"/>
    </location>
</feature>
<dbReference type="Gene3D" id="1.25.40.10">
    <property type="entry name" value="Tetratricopeptide repeat domain"/>
    <property type="match status" value="3"/>
</dbReference>
<evidence type="ECO:0000313" key="7">
    <source>
        <dbReference type="EMBL" id="KAF7153345.1"/>
    </source>
</evidence>
<keyword evidence="2" id="KW-0677">Repeat</keyword>
<accession>A0A834LYX5</accession>
<dbReference type="InterPro" id="IPR002109">
    <property type="entry name" value="Glutaredoxin"/>
</dbReference>
<feature type="repeat" description="PPR" evidence="3">
    <location>
        <begin position="455"/>
        <end position="489"/>
    </location>
</feature>
<dbReference type="PANTHER" id="PTHR47447">
    <property type="entry name" value="OS03G0856100 PROTEIN"/>
    <property type="match status" value="1"/>
</dbReference>
<gene>
    <name evidence="7" type="ORF">RHSIM_Rhsim01G0008000</name>
</gene>
<dbReference type="PROSITE" id="PS51354">
    <property type="entry name" value="GLUTAREDOXIN_2"/>
    <property type="match status" value="1"/>
</dbReference>
<feature type="repeat" description="PPR" evidence="3">
    <location>
        <begin position="350"/>
        <end position="384"/>
    </location>
</feature>
<feature type="repeat" description="PPR" evidence="3">
    <location>
        <begin position="280"/>
        <end position="314"/>
    </location>
</feature>
<dbReference type="InterPro" id="IPR002885">
    <property type="entry name" value="PPR_rpt"/>
</dbReference>
<proteinExistence type="inferred from homology"/>